<gene>
    <name evidence="1" type="ORF">METZ01_LOCUS109853</name>
</gene>
<proteinExistence type="predicted"/>
<dbReference type="InterPro" id="IPR011051">
    <property type="entry name" value="RmlC_Cupin_sf"/>
</dbReference>
<protein>
    <recommendedName>
        <fullName evidence="2">Cupin 2 conserved barrel domain-containing protein</fullName>
    </recommendedName>
</protein>
<accession>A0A381WWT2</accession>
<dbReference type="Gene3D" id="2.60.120.10">
    <property type="entry name" value="Jelly Rolls"/>
    <property type="match status" value="1"/>
</dbReference>
<sequence>MAFYRLFTGPDGQSHMEEYRPPKEMPADGLVFRRHEPGNFIDWHTAPRKQFLVTLEGEVEIGLGDGTVYRLGPGDMMLAEDLDGQGHTTRAVGEIPRVSIAIPVE</sequence>
<dbReference type="AlphaFoldDB" id="A0A381WWT2"/>
<reference evidence="1" key="1">
    <citation type="submission" date="2018-05" db="EMBL/GenBank/DDBJ databases">
        <authorList>
            <person name="Lanie J.A."/>
            <person name="Ng W.-L."/>
            <person name="Kazmierczak K.M."/>
            <person name="Andrzejewski T.M."/>
            <person name="Davidsen T.M."/>
            <person name="Wayne K.J."/>
            <person name="Tettelin H."/>
            <person name="Glass J.I."/>
            <person name="Rusch D."/>
            <person name="Podicherti R."/>
            <person name="Tsui H.-C.T."/>
            <person name="Winkler M.E."/>
        </authorList>
    </citation>
    <scope>NUCLEOTIDE SEQUENCE</scope>
</reference>
<dbReference type="InterPro" id="IPR014710">
    <property type="entry name" value="RmlC-like_jellyroll"/>
</dbReference>
<dbReference type="SUPFAM" id="SSF51182">
    <property type="entry name" value="RmlC-like cupins"/>
    <property type="match status" value="1"/>
</dbReference>
<dbReference type="EMBL" id="UINC01013151">
    <property type="protein sequence ID" value="SVA56999.1"/>
    <property type="molecule type" value="Genomic_DNA"/>
</dbReference>
<organism evidence="1">
    <name type="scientific">marine metagenome</name>
    <dbReference type="NCBI Taxonomy" id="408172"/>
    <lineage>
        <taxon>unclassified sequences</taxon>
        <taxon>metagenomes</taxon>
        <taxon>ecological metagenomes</taxon>
    </lineage>
</organism>
<name>A0A381WWT2_9ZZZZ</name>
<evidence type="ECO:0008006" key="2">
    <source>
        <dbReference type="Google" id="ProtNLM"/>
    </source>
</evidence>
<evidence type="ECO:0000313" key="1">
    <source>
        <dbReference type="EMBL" id="SVA56999.1"/>
    </source>
</evidence>